<dbReference type="InterPro" id="IPR036942">
    <property type="entry name" value="Beta-barrel_TonB_sf"/>
</dbReference>
<dbReference type="InterPro" id="IPR037066">
    <property type="entry name" value="Plug_dom_sf"/>
</dbReference>
<dbReference type="STRING" id="1193502.SHALO_0336"/>
<proteinExistence type="inferred from homology"/>
<accession>A0A1D7TGL1</accession>
<feature type="domain" description="TonB-dependent receptor plug" evidence="14">
    <location>
        <begin position="43"/>
        <end position="150"/>
    </location>
</feature>
<dbReference type="CDD" id="cd01347">
    <property type="entry name" value="ligand_gated_channel"/>
    <property type="match status" value="1"/>
</dbReference>
<sequence>MNYRGLCLSLATASFLMANESTVLEEITTISTATKSEKSIDGVSASVIIIDEKDIAILGAESLKDIINQTPGLNIQYGTFPSASSVSKGSLVLRGMGAKGTLLLVDGRRLSGEVANPYDLERIPASQIERIEIVKGPMSTLYGADATGGVVNIITKKPKNEPQVDVGVRYGANGDGDDENKNANISIRGKVDKLGYSFYANETHTTPYTRKETGDVYAKTSTGKAKPSAYPAGQNATLSSTLQDSYTTDVTYRDESDVSTQGGRLTYDISDNVVAGIEFNHFTEERDGTYLSYFHPTNYNLGASSNKIAAYNVPVNSKDENERLDLGADIKIKATDTLNIMLRAYNSSYEKRSTITAKYWADMGYSSEAASSQNGMDANVDTTTYEISANYLIHPDHLLTFGVDRRFEEREGSVFTLANTMTTKKVDYAAGYLQDEWQATKDLSITLGGRFDEISNADSKATFKIGAVNRFDEALHVRANFAQGYRTPDIRELYIYKNTATGVQRGATIIDASVGKTTAYDLKPEFTNSYEIGASGKVGVGKYDLALFYNDIEDMISEVNTGNYYTFVNIPKTKTYGMEASWMQPLFEKLDLGLAWTELRSKNKESGKDLEFTPERTLGARLDYAFSKQLSSYMGVNYIGEQYYLKTLNRGTPTQSLVDATADDYVSVNWGVNYAITKTVTLYGGINNLTDEGVDNVLGSSSGRYFFVGAKARL</sequence>
<keyword evidence="7 10" id="KW-0472">Membrane</keyword>
<evidence type="ECO:0000313" key="16">
    <source>
        <dbReference type="Proteomes" id="UP000094609"/>
    </source>
</evidence>
<keyword evidence="2 10" id="KW-0813">Transport</keyword>
<dbReference type="Gene3D" id="2.170.130.10">
    <property type="entry name" value="TonB-dependent receptor, plug domain"/>
    <property type="match status" value="1"/>
</dbReference>
<evidence type="ECO:0000256" key="5">
    <source>
        <dbReference type="ARBA" id="ARBA00022729"/>
    </source>
</evidence>
<dbReference type="PANTHER" id="PTHR30069:SF29">
    <property type="entry name" value="HEMOGLOBIN AND HEMOGLOBIN-HAPTOGLOBIN-BINDING PROTEIN 1-RELATED"/>
    <property type="match status" value="1"/>
</dbReference>
<comment type="subcellular location">
    <subcellularLocation>
        <location evidence="1 10">Cell outer membrane</location>
        <topology evidence="1 10">Multi-pass membrane protein</topology>
    </subcellularLocation>
</comment>
<keyword evidence="9 10" id="KW-0998">Cell outer membrane</keyword>
<dbReference type="GO" id="GO:0044718">
    <property type="term" value="P:siderophore transmembrane transport"/>
    <property type="evidence" value="ECO:0007669"/>
    <property type="project" value="TreeGrafter"/>
</dbReference>
<dbReference type="Proteomes" id="UP000094609">
    <property type="component" value="Chromosome"/>
</dbReference>
<protein>
    <submittedName>
        <fullName evidence="15">TonB dependent channel</fullName>
    </submittedName>
</protein>
<keyword evidence="6 11" id="KW-0798">TonB box</keyword>
<keyword evidence="3 10" id="KW-1134">Transmembrane beta strand</keyword>
<evidence type="ECO:0000259" key="13">
    <source>
        <dbReference type="Pfam" id="PF00593"/>
    </source>
</evidence>
<evidence type="ECO:0000259" key="14">
    <source>
        <dbReference type="Pfam" id="PF07715"/>
    </source>
</evidence>
<evidence type="ECO:0000256" key="4">
    <source>
        <dbReference type="ARBA" id="ARBA00022692"/>
    </source>
</evidence>
<evidence type="ECO:0000256" key="11">
    <source>
        <dbReference type="RuleBase" id="RU003357"/>
    </source>
</evidence>
<comment type="similarity">
    <text evidence="10 11">Belongs to the TonB-dependent receptor family.</text>
</comment>
<dbReference type="InterPro" id="IPR012910">
    <property type="entry name" value="Plug_dom"/>
</dbReference>
<feature type="chain" id="PRO_5009099368" evidence="12">
    <location>
        <begin position="19"/>
        <end position="714"/>
    </location>
</feature>
<dbReference type="Pfam" id="PF07715">
    <property type="entry name" value="Plug"/>
    <property type="match status" value="1"/>
</dbReference>
<feature type="signal peptide" evidence="12">
    <location>
        <begin position="1"/>
        <end position="18"/>
    </location>
</feature>
<dbReference type="RefSeq" id="WP_069477097.1">
    <property type="nucleotide sequence ID" value="NZ_CP017111.1"/>
</dbReference>
<dbReference type="InterPro" id="IPR039426">
    <property type="entry name" value="TonB-dep_rcpt-like"/>
</dbReference>
<evidence type="ECO:0000256" key="7">
    <source>
        <dbReference type="ARBA" id="ARBA00023136"/>
    </source>
</evidence>
<dbReference type="Pfam" id="PF00593">
    <property type="entry name" value="TonB_dep_Rec_b-barrel"/>
    <property type="match status" value="1"/>
</dbReference>
<evidence type="ECO:0000256" key="3">
    <source>
        <dbReference type="ARBA" id="ARBA00022452"/>
    </source>
</evidence>
<dbReference type="Gene3D" id="2.40.170.20">
    <property type="entry name" value="TonB-dependent receptor, beta-barrel domain"/>
    <property type="match status" value="1"/>
</dbReference>
<keyword evidence="5 12" id="KW-0732">Signal</keyword>
<dbReference type="PATRIC" id="fig|1193502.14.peg.343"/>
<dbReference type="AlphaFoldDB" id="A0A1D7TGL1"/>
<keyword evidence="16" id="KW-1185">Reference proteome</keyword>
<evidence type="ECO:0000256" key="12">
    <source>
        <dbReference type="SAM" id="SignalP"/>
    </source>
</evidence>
<dbReference type="GO" id="GO:0009279">
    <property type="term" value="C:cell outer membrane"/>
    <property type="evidence" value="ECO:0007669"/>
    <property type="project" value="UniProtKB-SubCell"/>
</dbReference>
<dbReference type="PANTHER" id="PTHR30069">
    <property type="entry name" value="TONB-DEPENDENT OUTER MEMBRANE RECEPTOR"/>
    <property type="match status" value="1"/>
</dbReference>
<evidence type="ECO:0000256" key="10">
    <source>
        <dbReference type="PROSITE-ProRule" id="PRU01360"/>
    </source>
</evidence>
<dbReference type="PROSITE" id="PS52016">
    <property type="entry name" value="TONB_DEPENDENT_REC_3"/>
    <property type="match status" value="1"/>
</dbReference>
<evidence type="ECO:0000256" key="6">
    <source>
        <dbReference type="ARBA" id="ARBA00023077"/>
    </source>
</evidence>
<keyword evidence="8" id="KW-0675">Receptor</keyword>
<evidence type="ECO:0000313" key="15">
    <source>
        <dbReference type="EMBL" id="AOO64133.1"/>
    </source>
</evidence>
<dbReference type="GO" id="GO:0015344">
    <property type="term" value="F:siderophore uptake transmembrane transporter activity"/>
    <property type="evidence" value="ECO:0007669"/>
    <property type="project" value="TreeGrafter"/>
</dbReference>
<dbReference type="EMBL" id="CP017111">
    <property type="protein sequence ID" value="AOO64133.1"/>
    <property type="molecule type" value="Genomic_DNA"/>
</dbReference>
<keyword evidence="4 10" id="KW-0812">Transmembrane</keyword>
<name>A0A1D7TGL1_9BACT</name>
<evidence type="ECO:0000256" key="9">
    <source>
        <dbReference type="ARBA" id="ARBA00023237"/>
    </source>
</evidence>
<organism evidence="15 16">
    <name type="scientific">Sulfurospirillum halorespirans DSM 13726</name>
    <dbReference type="NCBI Taxonomy" id="1193502"/>
    <lineage>
        <taxon>Bacteria</taxon>
        <taxon>Pseudomonadati</taxon>
        <taxon>Campylobacterota</taxon>
        <taxon>Epsilonproteobacteria</taxon>
        <taxon>Campylobacterales</taxon>
        <taxon>Sulfurospirillaceae</taxon>
        <taxon>Sulfurospirillum</taxon>
    </lineage>
</organism>
<gene>
    <name evidence="15" type="ORF">SHALO_0336</name>
</gene>
<feature type="domain" description="TonB-dependent receptor-like beta-barrel" evidence="13">
    <location>
        <begin position="289"/>
        <end position="689"/>
    </location>
</feature>
<dbReference type="SUPFAM" id="SSF56935">
    <property type="entry name" value="Porins"/>
    <property type="match status" value="1"/>
</dbReference>
<evidence type="ECO:0000256" key="1">
    <source>
        <dbReference type="ARBA" id="ARBA00004571"/>
    </source>
</evidence>
<evidence type="ECO:0000256" key="8">
    <source>
        <dbReference type="ARBA" id="ARBA00023170"/>
    </source>
</evidence>
<evidence type="ECO:0000256" key="2">
    <source>
        <dbReference type="ARBA" id="ARBA00022448"/>
    </source>
</evidence>
<dbReference type="KEGG" id="shal:SHALO_0336"/>
<reference evidence="16" key="1">
    <citation type="submission" date="2016-08" db="EMBL/GenBank/DDBJ databases">
        <title>Complete genome sequence of the organohalide-respiring Epsilonproteobacterium Sulfurospirillum halorespirans.</title>
        <authorList>
            <person name="Goris T."/>
            <person name="Zimmermann J."/>
            <person name="Schenz B."/>
            <person name="Lemos M."/>
            <person name="Hackermueller J."/>
            <person name="Diekert G."/>
        </authorList>
    </citation>
    <scope>NUCLEOTIDE SEQUENCE [LARGE SCALE GENOMIC DNA]</scope>
    <source>
        <strain>DSM 13726</strain>
        <strain evidence="16">PCE-M2</strain>
    </source>
</reference>
<dbReference type="InterPro" id="IPR000531">
    <property type="entry name" value="Beta-barrel_TonB"/>
</dbReference>